<dbReference type="EnsemblPlants" id="Zm00001eb278840_T001">
    <property type="protein sequence ID" value="Zm00001eb278840_P001"/>
    <property type="gene ID" value="Zm00001eb278840"/>
</dbReference>
<dbReference type="Proteomes" id="UP000007305">
    <property type="component" value="Chromosome 6"/>
</dbReference>
<feature type="compositionally biased region" description="Low complexity" evidence="1">
    <location>
        <begin position="116"/>
        <end position="131"/>
    </location>
</feature>
<feature type="compositionally biased region" description="Low complexity" evidence="1">
    <location>
        <begin position="91"/>
        <end position="108"/>
    </location>
</feature>
<dbReference type="InterPro" id="IPR025846">
    <property type="entry name" value="TBL_N"/>
</dbReference>
<accession>A0A804PWN4</accession>
<evidence type="ECO:0000313" key="4">
    <source>
        <dbReference type="Proteomes" id="UP000007305"/>
    </source>
</evidence>
<evidence type="ECO:0000313" key="3">
    <source>
        <dbReference type="EnsemblPlants" id="Zm00001eb278840_P001"/>
    </source>
</evidence>
<feature type="region of interest" description="Disordered" evidence="1">
    <location>
        <begin position="1"/>
        <end position="144"/>
    </location>
</feature>
<reference evidence="3" key="2">
    <citation type="submission" date="2019-07" db="EMBL/GenBank/DDBJ databases">
        <authorList>
            <person name="Seetharam A."/>
            <person name="Woodhouse M."/>
            <person name="Cannon E."/>
        </authorList>
    </citation>
    <scope>NUCLEOTIDE SEQUENCE [LARGE SCALE GENOMIC DNA]</scope>
    <source>
        <strain evidence="3">cv. B73</strain>
    </source>
</reference>
<feature type="compositionally biased region" description="Polar residues" evidence="1">
    <location>
        <begin position="1"/>
        <end position="25"/>
    </location>
</feature>
<feature type="compositionally biased region" description="Polar residues" evidence="1">
    <location>
        <begin position="60"/>
        <end position="71"/>
    </location>
</feature>
<sequence length="183" mass="18865">MLLNQTVEVEMQGTKNRLGSSSPAKSSAGDGEVEGSSSVVPASNQTGSQALPGQKDAGSPSPSNNKQTVVASPNVKRNPEQTGRQAAPGRSSGAANNPKGNAAAAGSSENHSAAQGNSSRSGNNSKGSRSSVEQDGGSGWNGKKADWFSEVASCDMFHGDWVRDDSYPLYPEGSCPYLHRRAL</sequence>
<dbReference type="Gramene" id="Zm00001eb278840_T002">
    <property type="protein sequence ID" value="Zm00001eb278840_P002"/>
    <property type="gene ID" value="Zm00001eb278840"/>
</dbReference>
<evidence type="ECO:0000256" key="1">
    <source>
        <dbReference type="SAM" id="MobiDB-lite"/>
    </source>
</evidence>
<reference evidence="4" key="1">
    <citation type="journal article" date="2009" name="Science">
        <title>The B73 maize genome: complexity, diversity, and dynamics.</title>
        <authorList>
            <person name="Schnable P.S."/>
            <person name="Ware D."/>
            <person name="Fulton R.S."/>
            <person name="Stein J.C."/>
            <person name="Wei F."/>
            <person name="Pasternak S."/>
            <person name="Liang C."/>
            <person name="Zhang J."/>
            <person name="Fulton L."/>
            <person name="Graves T.A."/>
            <person name="Minx P."/>
            <person name="Reily A.D."/>
            <person name="Courtney L."/>
            <person name="Kruchowski S.S."/>
            <person name="Tomlinson C."/>
            <person name="Strong C."/>
            <person name="Delehaunty K."/>
            <person name="Fronick C."/>
            <person name="Courtney B."/>
            <person name="Rock S.M."/>
            <person name="Belter E."/>
            <person name="Du F."/>
            <person name="Kim K."/>
            <person name="Abbott R.M."/>
            <person name="Cotton M."/>
            <person name="Levy A."/>
            <person name="Marchetto P."/>
            <person name="Ochoa K."/>
            <person name="Jackson S.M."/>
            <person name="Gillam B."/>
            <person name="Chen W."/>
            <person name="Yan L."/>
            <person name="Higginbotham J."/>
            <person name="Cardenas M."/>
            <person name="Waligorski J."/>
            <person name="Applebaum E."/>
            <person name="Phelps L."/>
            <person name="Falcone J."/>
            <person name="Kanchi K."/>
            <person name="Thane T."/>
            <person name="Scimone A."/>
            <person name="Thane N."/>
            <person name="Henke J."/>
            <person name="Wang T."/>
            <person name="Ruppert J."/>
            <person name="Shah N."/>
            <person name="Rotter K."/>
            <person name="Hodges J."/>
            <person name="Ingenthron E."/>
            <person name="Cordes M."/>
            <person name="Kohlberg S."/>
            <person name="Sgro J."/>
            <person name="Delgado B."/>
            <person name="Mead K."/>
            <person name="Chinwalla A."/>
            <person name="Leonard S."/>
            <person name="Crouse K."/>
            <person name="Collura K."/>
            <person name="Kudrna D."/>
            <person name="Currie J."/>
            <person name="He R."/>
            <person name="Angelova A."/>
            <person name="Rajasekar S."/>
            <person name="Mueller T."/>
            <person name="Lomeli R."/>
            <person name="Scara G."/>
            <person name="Ko A."/>
            <person name="Delaney K."/>
            <person name="Wissotski M."/>
            <person name="Lopez G."/>
            <person name="Campos D."/>
            <person name="Braidotti M."/>
            <person name="Ashley E."/>
            <person name="Golser W."/>
            <person name="Kim H."/>
            <person name="Lee S."/>
            <person name="Lin J."/>
            <person name="Dujmic Z."/>
            <person name="Kim W."/>
            <person name="Talag J."/>
            <person name="Zuccolo A."/>
            <person name="Fan C."/>
            <person name="Sebastian A."/>
            <person name="Kramer M."/>
            <person name="Spiegel L."/>
            <person name="Nascimento L."/>
            <person name="Zutavern T."/>
            <person name="Miller B."/>
            <person name="Ambroise C."/>
            <person name="Muller S."/>
            <person name="Spooner W."/>
            <person name="Narechania A."/>
            <person name="Ren L."/>
            <person name="Wei S."/>
            <person name="Kumari S."/>
            <person name="Faga B."/>
            <person name="Levy M.J."/>
            <person name="McMahan L."/>
            <person name="Van Buren P."/>
            <person name="Vaughn M.W."/>
            <person name="Ying K."/>
            <person name="Yeh C.-T."/>
            <person name="Emrich S.J."/>
            <person name="Jia Y."/>
            <person name="Kalyanaraman A."/>
            <person name="Hsia A.-P."/>
            <person name="Barbazuk W.B."/>
            <person name="Baucom R.S."/>
            <person name="Brutnell T.P."/>
            <person name="Carpita N.C."/>
            <person name="Chaparro C."/>
            <person name="Chia J.-M."/>
            <person name="Deragon J.-M."/>
            <person name="Estill J.C."/>
            <person name="Fu Y."/>
            <person name="Jeddeloh J.A."/>
            <person name="Han Y."/>
            <person name="Lee H."/>
            <person name="Li P."/>
            <person name="Lisch D.R."/>
            <person name="Liu S."/>
            <person name="Liu Z."/>
            <person name="Nagel D.H."/>
            <person name="McCann M.C."/>
            <person name="SanMiguel P."/>
            <person name="Myers A.M."/>
            <person name="Nettleton D."/>
            <person name="Nguyen J."/>
            <person name="Penning B.W."/>
            <person name="Ponnala L."/>
            <person name="Schneider K.L."/>
            <person name="Schwartz D.C."/>
            <person name="Sharma A."/>
            <person name="Soderlund C."/>
            <person name="Springer N.M."/>
            <person name="Sun Q."/>
            <person name="Wang H."/>
            <person name="Waterman M."/>
            <person name="Westerman R."/>
            <person name="Wolfgruber T.K."/>
            <person name="Yang L."/>
            <person name="Yu Y."/>
            <person name="Zhang L."/>
            <person name="Zhou S."/>
            <person name="Zhu Q."/>
            <person name="Bennetzen J.L."/>
            <person name="Dawe R.K."/>
            <person name="Jiang J."/>
            <person name="Jiang N."/>
            <person name="Presting G.G."/>
            <person name="Wessler S.R."/>
            <person name="Aluru S."/>
            <person name="Martienssen R.A."/>
            <person name="Clifton S.W."/>
            <person name="McCombie W.R."/>
            <person name="Wing R.A."/>
            <person name="Wilson R.K."/>
        </authorList>
    </citation>
    <scope>NUCLEOTIDE SEQUENCE [LARGE SCALE GENOMIC DNA]</scope>
    <source>
        <strain evidence="4">cv. B73</strain>
    </source>
</reference>
<feature type="compositionally biased region" description="Polar residues" evidence="1">
    <location>
        <begin position="35"/>
        <end position="51"/>
    </location>
</feature>
<dbReference type="Pfam" id="PF14416">
    <property type="entry name" value="PMR5N"/>
    <property type="match status" value="1"/>
</dbReference>
<dbReference type="EnsemblPlants" id="Zm00001eb278840_T002">
    <property type="protein sequence ID" value="Zm00001eb278840_P002"/>
    <property type="gene ID" value="Zm00001eb278840"/>
</dbReference>
<evidence type="ECO:0000259" key="2">
    <source>
        <dbReference type="Pfam" id="PF14416"/>
    </source>
</evidence>
<name>A0A804PWN4_MAIZE</name>
<keyword evidence="4" id="KW-1185">Reference proteome</keyword>
<dbReference type="AlphaFoldDB" id="A0A804PWN4"/>
<proteinExistence type="predicted"/>
<organism evidence="3 4">
    <name type="scientific">Zea mays</name>
    <name type="common">Maize</name>
    <dbReference type="NCBI Taxonomy" id="4577"/>
    <lineage>
        <taxon>Eukaryota</taxon>
        <taxon>Viridiplantae</taxon>
        <taxon>Streptophyta</taxon>
        <taxon>Embryophyta</taxon>
        <taxon>Tracheophyta</taxon>
        <taxon>Spermatophyta</taxon>
        <taxon>Magnoliopsida</taxon>
        <taxon>Liliopsida</taxon>
        <taxon>Poales</taxon>
        <taxon>Poaceae</taxon>
        <taxon>PACMAD clade</taxon>
        <taxon>Panicoideae</taxon>
        <taxon>Andropogonodae</taxon>
        <taxon>Andropogoneae</taxon>
        <taxon>Tripsacinae</taxon>
        <taxon>Zea</taxon>
    </lineage>
</organism>
<reference evidence="3" key="3">
    <citation type="submission" date="2021-05" db="UniProtKB">
        <authorList>
            <consortium name="EnsemblPlants"/>
        </authorList>
    </citation>
    <scope>IDENTIFICATION</scope>
    <source>
        <strain evidence="3">cv. B73</strain>
    </source>
</reference>
<protein>
    <recommendedName>
        <fullName evidence="2">Trichome birefringence-like N-terminal domain-containing protein</fullName>
    </recommendedName>
</protein>
<dbReference type="Gramene" id="Zm00001eb278840_T001">
    <property type="protein sequence ID" value="Zm00001eb278840_P001"/>
    <property type="gene ID" value="Zm00001eb278840"/>
</dbReference>
<feature type="domain" description="Trichome birefringence-like N-terminal" evidence="2">
    <location>
        <begin position="153"/>
        <end position="180"/>
    </location>
</feature>